<accession>A0A9Q3L1L3</accession>
<evidence type="ECO:0000313" key="2">
    <source>
        <dbReference type="EMBL" id="MBW0592303.1"/>
    </source>
</evidence>
<evidence type="ECO:0000313" key="3">
    <source>
        <dbReference type="Proteomes" id="UP000765509"/>
    </source>
</evidence>
<keyword evidence="3" id="KW-1185">Reference proteome</keyword>
<comment type="caution">
    <text evidence="2">The sequence shown here is derived from an EMBL/GenBank/DDBJ whole genome shotgun (WGS) entry which is preliminary data.</text>
</comment>
<proteinExistence type="predicted"/>
<gene>
    <name evidence="2" type="ORF">O181_132018</name>
</gene>
<feature type="compositionally biased region" description="Basic and acidic residues" evidence="1">
    <location>
        <begin position="67"/>
        <end position="76"/>
    </location>
</feature>
<feature type="compositionally biased region" description="Polar residues" evidence="1">
    <location>
        <begin position="119"/>
        <end position="128"/>
    </location>
</feature>
<feature type="region of interest" description="Disordered" evidence="1">
    <location>
        <begin position="64"/>
        <end position="128"/>
    </location>
</feature>
<evidence type="ECO:0000256" key="1">
    <source>
        <dbReference type="SAM" id="MobiDB-lite"/>
    </source>
</evidence>
<organism evidence="2 3">
    <name type="scientific">Austropuccinia psidii MF-1</name>
    <dbReference type="NCBI Taxonomy" id="1389203"/>
    <lineage>
        <taxon>Eukaryota</taxon>
        <taxon>Fungi</taxon>
        <taxon>Dikarya</taxon>
        <taxon>Basidiomycota</taxon>
        <taxon>Pucciniomycotina</taxon>
        <taxon>Pucciniomycetes</taxon>
        <taxon>Pucciniales</taxon>
        <taxon>Sphaerophragmiaceae</taxon>
        <taxon>Austropuccinia</taxon>
    </lineage>
</organism>
<feature type="compositionally biased region" description="Polar residues" evidence="1">
    <location>
        <begin position="79"/>
        <end position="92"/>
    </location>
</feature>
<reference evidence="2" key="1">
    <citation type="submission" date="2021-03" db="EMBL/GenBank/DDBJ databases">
        <title>Draft genome sequence of rust myrtle Austropuccinia psidii MF-1, a brazilian biotype.</title>
        <authorList>
            <person name="Quecine M.C."/>
            <person name="Pachon D.M.R."/>
            <person name="Bonatelli M.L."/>
            <person name="Correr F.H."/>
            <person name="Franceschini L.M."/>
            <person name="Leite T.F."/>
            <person name="Margarido G.R.A."/>
            <person name="Almeida C.A."/>
            <person name="Ferrarezi J.A."/>
            <person name="Labate C.A."/>
        </authorList>
    </citation>
    <scope>NUCLEOTIDE SEQUENCE</scope>
    <source>
        <strain evidence="2">MF-1</strain>
    </source>
</reference>
<dbReference type="Proteomes" id="UP000765509">
    <property type="component" value="Unassembled WGS sequence"/>
</dbReference>
<sequence>MSHYRQYYTVYKEKDWEVLPQIHQGLMNSWHILKKFLKEEELVRYSNGWNPLSFKPQIKKMKKYHAQKKEASKEEAPVASTSRPQVNQLPQQGKNNKKKIGGNHILQVTRSQKFKKMSWTMSSTWPEP</sequence>
<name>A0A9Q3L1L3_9BASI</name>
<dbReference type="EMBL" id="AVOT02147604">
    <property type="protein sequence ID" value="MBW0592303.1"/>
    <property type="molecule type" value="Genomic_DNA"/>
</dbReference>
<dbReference type="AlphaFoldDB" id="A0A9Q3L1L3"/>
<protein>
    <submittedName>
        <fullName evidence="2">Uncharacterized protein</fullName>
    </submittedName>
</protein>